<protein>
    <submittedName>
        <fullName evidence="3">Uncharacterized protein</fullName>
    </submittedName>
</protein>
<comment type="caution">
    <text evidence="3">The sequence shown here is derived from an EMBL/GenBank/DDBJ whole genome shotgun (WGS) entry which is preliminary data.</text>
</comment>
<dbReference type="Gene3D" id="2.60.120.200">
    <property type="match status" value="1"/>
</dbReference>
<feature type="region of interest" description="Disordered" evidence="1">
    <location>
        <begin position="442"/>
        <end position="461"/>
    </location>
</feature>
<feature type="transmembrane region" description="Helical" evidence="2">
    <location>
        <begin position="159"/>
        <end position="180"/>
    </location>
</feature>
<dbReference type="Pfam" id="PF13385">
    <property type="entry name" value="Laminin_G_3"/>
    <property type="match status" value="1"/>
</dbReference>
<dbReference type="Proteomes" id="UP000186817">
    <property type="component" value="Unassembled WGS sequence"/>
</dbReference>
<keyword evidence="2" id="KW-0812">Transmembrane</keyword>
<feature type="transmembrane region" description="Helical" evidence="2">
    <location>
        <begin position="378"/>
        <end position="398"/>
    </location>
</feature>
<evidence type="ECO:0000256" key="1">
    <source>
        <dbReference type="SAM" id="MobiDB-lite"/>
    </source>
</evidence>
<feature type="transmembrane region" description="Helical" evidence="2">
    <location>
        <begin position="247"/>
        <end position="270"/>
    </location>
</feature>
<evidence type="ECO:0000313" key="4">
    <source>
        <dbReference type="Proteomes" id="UP000186817"/>
    </source>
</evidence>
<keyword evidence="2" id="KW-1133">Transmembrane helix</keyword>
<dbReference type="EMBL" id="LSRX01000958">
    <property type="protein sequence ID" value="OLP85755.1"/>
    <property type="molecule type" value="Genomic_DNA"/>
</dbReference>
<dbReference type="SUPFAM" id="SSF49899">
    <property type="entry name" value="Concanavalin A-like lectins/glucanases"/>
    <property type="match status" value="1"/>
</dbReference>
<accession>A0A1Q9CS75</accession>
<keyword evidence="2" id="KW-0472">Membrane</keyword>
<evidence type="ECO:0000313" key="3">
    <source>
        <dbReference type="EMBL" id="OLP85755.1"/>
    </source>
</evidence>
<proteinExistence type="predicted"/>
<feature type="transmembrane region" description="Helical" evidence="2">
    <location>
        <begin position="124"/>
        <end position="147"/>
    </location>
</feature>
<keyword evidence="4" id="KW-1185">Reference proteome</keyword>
<name>A0A1Q9CS75_SYMMI</name>
<evidence type="ECO:0000256" key="2">
    <source>
        <dbReference type="SAM" id="Phobius"/>
    </source>
</evidence>
<dbReference type="AlphaFoldDB" id="A0A1Q9CS75"/>
<dbReference type="InterPro" id="IPR013320">
    <property type="entry name" value="ConA-like_dom_sf"/>
</dbReference>
<gene>
    <name evidence="3" type="ORF">AK812_SmicGene33218</name>
</gene>
<dbReference type="OrthoDB" id="431713at2759"/>
<sequence length="1273" mass="138413">MNDLWFASVGIVRRPSGPHIVARAASALTLPVHIMGCCMPNQGPPPCVADNRCFRRWVLIDRLIELLNFFATSMYCLESYKSMADSNTAHESRTREDLWICSVVVLLASWFCMIMFHFNLTQKKVNACHLCVFVQCFALPLTVLLAVGLTELSQERHTALWIFSVVWWCLGTVALCTMFTCCSDNVSNSAGLEVTGVGFLVACCMAETKLKDALEFRGEHAYGELLRITQDVPGIIISSVHIHLLDVSWYAVLNLSTSFCTLALYLYLLVEKCVPPPAGSKKVVICGAVLPLWCQGISDIVLLDPFSPNGAAKFRPKSLVNVSVAKSSAMSTHGEEQCLLPDEASLRQMATVQQLSGQSSNSSTRGDVSVLGTRSCRLRILCISGLSASVVLAIVLMLRGSRLAPGSHAAATPVGEGLVGLSAAPKASMEFTTLGDDPVHSSALPKASTVTGVKKEKTDDDPKRAAMRNLGLNELRLPTVDEEVIDEFHPAVCAGQSLQAAITLAGLSIKVGAAMRECNSWWYRPPYADIKNPITGKTEQVVEGVPAIKNARRLNLKDRKDTRHPKHPLLRMEESLRKPLSKLPASPGLEKMRSQLRNTSKVWGEVYGDDFNEFKKTHETAYNVTEWDLSLDNMSFTFGDEWTLEGWHYFLANGGVIWDTRNRFGNTTMSGLAVVLSNNGSIALMVAPRGGMPFASSCPNPVPLKTWVHVACQRRGSDLDFIVNGTQVCTMPAPAELDNLEPQTMVRIGRAATNDTDSSLHALISNMRLTGKAVYHKSTAEPERHLDLHPKTHFLLHGGYLDQVSMRPLLISGHGLLEGMVNHGGPTRKLKPPPMRKLQLNVFPDQDRALPGGLPEKWGPQAGKRSAFCARTILTIIKDAGTIASAIETNLVVCAEAKLVGHECAKGATRSIRAAANAAKYMAELPVRGCNQQWFRGYYKCGERLEGASWELDALGTELGETVEACNDLDLDIRHIRRKNAPMNTDYNWGACAGEVASSAGYASTAGMYLASAVGFDCPSALPLDKKKAAQDAALEPPYAFPRGYTPAEEARDLCAQESLGFARTLFLSGTKAARAGGSCSNTGTVCSQNILLAMAAFAGIGQVGAIVHDKCLPLRKCCEYDRDEEDFVCACGATERQKVWADNREIQGECGRYSGSMSKLIGSATAYVAESLEACDATQSLPAACGSMIAFMVASLGYFAENAARNHYECPFYMFDNLYQCGQDQSKIGEAIERFAAATAAAVINCGAIDGTQRAYTRLVSMVHPPRRFFMV</sequence>
<feature type="transmembrane region" description="Helical" evidence="2">
    <location>
        <begin position="98"/>
        <end position="118"/>
    </location>
</feature>
<reference evidence="3 4" key="1">
    <citation type="submission" date="2016-02" db="EMBL/GenBank/DDBJ databases">
        <title>Genome analysis of coral dinoflagellate symbionts highlights evolutionary adaptations to a symbiotic lifestyle.</title>
        <authorList>
            <person name="Aranda M."/>
            <person name="Li Y."/>
            <person name="Liew Y.J."/>
            <person name="Baumgarten S."/>
            <person name="Simakov O."/>
            <person name="Wilson M."/>
            <person name="Piel J."/>
            <person name="Ashoor H."/>
            <person name="Bougouffa S."/>
            <person name="Bajic V.B."/>
            <person name="Ryu T."/>
            <person name="Ravasi T."/>
            <person name="Bayer T."/>
            <person name="Micklem G."/>
            <person name="Kim H."/>
            <person name="Bhak J."/>
            <person name="Lajeunesse T.C."/>
            <person name="Voolstra C.R."/>
        </authorList>
    </citation>
    <scope>NUCLEOTIDE SEQUENCE [LARGE SCALE GENOMIC DNA]</scope>
    <source>
        <strain evidence="3 4">CCMP2467</strain>
    </source>
</reference>
<organism evidence="3 4">
    <name type="scientific">Symbiodinium microadriaticum</name>
    <name type="common">Dinoflagellate</name>
    <name type="synonym">Zooxanthella microadriatica</name>
    <dbReference type="NCBI Taxonomy" id="2951"/>
    <lineage>
        <taxon>Eukaryota</taxon>
        <taxon>Sar</taxon>
        <taxon>Alveolata</taxon>
        <taxon>Dinophyceae</taxon>
        <taxon>Suessiales</taxon>
        <taxon>Symbiodiniaceae</taxon>
        <taxon>Symbiodinium</taxon>
    </lineage>
</organism>